<dbReference type="EMBL" id="MHRJ01000017">
    <property type="protein sequence ID" value="OHA22975.1"/>
    <property type="molecule type" value="Genomic_DNA"/>
</dbReference>
<name>A0A1G2MGD2_9BACT</name>
<dbReference type="AlphaFoldDB" id="A0A1G2MGD2"/>
<dbReference type="Proteomes" id="UP000176493">
    <property type="component" value="Unassembled WGS sequence"/>
</dbReference>
<gene>
    <name evidence="1" type="ORF">A2W52_03645</name>
</gene>
<proteinExistence type="predicted"/>
<comment type="caution">
    <text evidence="1">The sequence shown here is derived from an EMBL/GenBank/DDBJ whole genome shotgun (WGS) entry which is preliminary data.</text>
</comment>
<evidence type="ECO:0000313" key="2">
    <source>
        <dbReference type="Proteomes" id="UP000176493"/>
    </source>
</evidence>
<sequence>MKMLRTVQFRVDTDGDEVRGIDANYASHSTNIASDVDAETTGVFSTQRMYVQQWMPWIFGEETNPFAANPSPFDGKFTIHPFEADTKDKPSHE</sequence>
<reference evidence="1 2" key="1">
    <citation type="journal article" date="2016" name="Nat. Commun.">
        <title>Thousands of microbial genomes shed light on interconnected biogeochemical processes in an aquifer system.</title>
        <authorList>
            <person name="Anantharaman K."/>
            <person name="Brown C.T."/>
            <person name="Hug L.A."/>
            <person name="Sharon I."/>
            <person name="Castelle C.J."/>
            <person name="Probst A.J."/>
            <person name="Thomas B.C."/>
            <person name="Singh A."/>
            <person name="Wilkins M.J."/>
            <person name="Karaoz U."/>
            <person name="Brodie E.L."/>
            <person name="Williams K.H."/>
            <person name="Hubbard S.S."/>
            <person name="Banfield J.F."/>
        </authorList>
    </citation>
    <scope>NUCLEOTIDE SEQUENCE [LARGE SCALE GENOMIC DNA]</scope>
</reference>
<organism evidence="1 2">
    <name type="scientific">Candidatus Taylorbacteria bacterium RIFCSPHIGHO2_02_49_25</name>
    <dbReference type="NCBI Taxonomy" id="1802305"/>
    <lineage>
        <taxon>Bacteria</taxon>
        <taxon>Candidatus Tayloriibacteriota</taxon>
    </lineage>
</organism>
<accession>A0A1G2MGD2</accession>
<evidence type="ECO:0000313" key="1">
    <source>
        <dbReference type="EMBL" id="OHA22975.1"/>
    </source>
</evidence>
<protein>
    <submittedName>
        <fullName evidence="1">Uncharacterized protein</fullName>
    </submittedName>
</protein>